<keyword evidence="12 14" id="KW-0456">Lyase</keyword>
<evidence type="ECO:0000256" key="11">
    <source>
        <dbReference type="ARBA" id="ARBA00023160"/>
    </source>
</evidence>
<evidence type="ECO:0000256" key="13">
    <source>
        <dbReference type="ARBA" id="ARBA00036671"/>
    </source>
</evidence>
<evidence type="ECO:0000256" key="12">
    <source>
        <dbReference type="ARBA" id="ARBA00023239"/>
    </source>
</evidence>
<dbReference type="GO" id="GO:0030148">
    <property type="term" value="P:sphingolipid biosynthetic process"/>
    <property type="evidence" value="ECO:0007669"/>
    <property type="project" value="TreeGrafter"/>
</dbReference>
<dbReference type="GO" id="GO:0005789">
    <property type="term" value="C:endoplasmic reticulum membrane"/>
    <property type="evidence" value="ECO:0007669"/>
    <property type="project" value="UniProtKB-SubCell"/>
</dbReference>
<feature type="transmembrane region" description="Helical" evidence="14">
    <location>
        <begin position="118"/>
        <end position="136"/>
    </location>
</feature>
<feature type="transmembrane region" description="Helical" evidence="14">
    <location>
        <begin position="169"/>
        <end position="188"/>
    </location>
</feature>
<dbReference type="OrthoDB" id="46988at2759"/>
<comment type="caution">
    <text evidence="15">The sequence shown here is derived from an EMBL/GenBank/DDBJ whole genome shotgun (WGS) entry which is preliminary data.</text>
</comment>
<accession>A0A167J9D4</accession>
<evidence type="ECO:0000313" key="16">
    <source>
        <dbReference type="Proteomes" id="UP000076863"/>
    </source>
</evidence>
<dbReference type="InterPro" id="IPR007482">
    <property type="entry name" value="Tyr_Pase-like_PTPLA"/>
</dbReference>
<dbReference type="EC" id="4.2.1.134" evidence="4 14"/>
<dbReference type="PANTHER" id="PTHR11035:SF3">
    <property type="entry name" value="VERY-LONG-CHAIN (3R)-3-HYDROXYACYL-COA DEHYDRATASE"/>
    <property type="match status" value="1"/>
</dbReference>
<dbReference type="GO" id="GO:0042761">
    <property type="term" value="P:very long-chain fatty acid biosynthetic process"/>
    <property type="evidence" value="ECO:0007669"/>
    <property type="project" value="TreeGrafter"/>
</dbReference>
<organism evidence="15 16">
    <name type="scientific">Beauveria brongniartii RCEF 3172</name>
    <dbReference type="NCBI Taxonomy" id="1081107"/>
    <lineage>
        <taxon>Eukaryota</taxon>
        <taxon>Fungi</taxon>
        <taxon>Dikarya</taxon>
        <taxon>Ascomycota</taxon>
        <taxon>Pezizomycotina</taxon>
        <taxon>Sordariomycetes</taxon>
        <taxon>Hypocreomycetidae</taxon>
        <taxon>Hypocreales</taxon>
        <taxon>Cordycipitaceae</taxon>
        <taxon>Beauveria</taxon>
        <taxon>Beauveria brongniartii</taxon>
    </lineage>
</organism>
<feature type="transmembrane region" description="Helical" evidence="14">
    <location>
        <begin position="85"/>
        <end position="112"/>
    </location>
</feature>
<comment type="subcellular location">
    <subcellularLocation>
        <location evidence="14">Endoplasmic reticulum membrane</location>
        <topology evidence="14">Multi-pass membrane protein</topology>
    </subcellularLocation>
    <subcellularLocation>
        <location evidence="1">Membrane</location>
        <topology evidence="1">Multi-pass membrane protein</topology>
    </subcellularLocation>
</comment>
<dbReference type="EMBL" id="AZHA01000003">
    <property type="protein sequence ID" value="OAA49956.1"/>
    <property type="molecule type" value="Genomic_DNA"/>
</dbReference>
<reference evidence="15 16" key="1">
    <citation type="journal article" date="2016" name="Genome Biol. Evol.">
        <title>Divergent and convergent evolution of fungal pathogenicity.</title>
        <authorList>
            <person name="Shang Y."/>
            <person name="Xiao G."/>
            <person name="Zheng P."/>
            <person name="Cen K."/>
            <person name="Zhan S."/>
            <person name="Wang C."/>
        </authorList>
    </citation>
    <scope>NUCLEOTIDE SEQUENCE [LARGE SCALE GENOMIC DNA]</scope>
    <source>
        <strain evidence="15 16">RCEF 3172</strain>
    </source>
</reference>
<proteinExistence type="inferred from homology"/>
<evidence type="ECO:0000256" key="9">
    <source>
        <dbReference type="ARBA" id="ARBA00023098"/>
    </source>
</evidence>
<evidence type="ECO:0000256" key="5">
    <source>
        <dbReference type="ARBA" id="ARBA00022516"/>
    </source>
</evidence>
<dbReference type="AlphaFoldDB" id="A0A167J9D4"/>
<keyword evidence="14" id="KW-0256">Endoplasmic reticulum</keyword>
<dbReference type="GO" id="GO:0030497">
    <property type="term" value="P:fatty acid elongation"/>
    <property type="evidence" value="ECO:0007669"/>
    <property type="project" value="TreeGrafter"/>
</dbReference>
<evidence type="ECO:0000256" key="4">
    <source>
        <dbReference type="ARBA" id="ARBA00013122"/>
    </source>
</evidence>
<keyword evidence="10 14" id="KW-0472">Membrane</keyword>
<gene>
    <name evidence="15" type="ORF">BBO_01591</name>
</gene>
<keyword evidence="6 14" id="KW-0812">Transmembrane</keyword>
<evidence type="ECO:0000256" key="1">
    <source>
        <dbReference type="ARBA" id="ARBA00004141"/>
    </source>
</evidence>
<dbReference type="Pfam" id="PF04387">
    <property type="entry name" value="PTPLA"/>
    <property type="match status" value="1"/>
</dbReference>
<dbReference type="Proteomes" id="UP000076863">
    <property type="component" value="Unassembled WGS sequence"/>
</dbReference>
<evidence type="ECO:0000313" key="15">
    <source>
        <dbReference type="EMBL" id="OAA49956.1"/>
    </source>
</evidence>
<name>A0A167J9D4_9HYPO</name>
<dbReference type="PANTHER" id="PTHR11035">
    <property type="entry name" value="VERY-LONG-CHAIN (3R)-3-HYDROXYACYL-COA DEHYDRATASE"/>
    <property type="match status" value="1"/>
</dbReference>
<feature type="transmembrane region" description="Helical" evidence="14">
    <location>
        <begin position="143"/>
        <end position="163"/>
    </location>
</feature>
<keyword evidence="9 14" id="KW-0443">Lipid metabolism</keyword>
<dbReference type="UniPathway" id="UPA00094"/>
<dbReference type="GO" id="GO:0102158">
    <property type="term" value="F:very-long-chain (3R)-3-hydroxyacyl-CoA dehydratase activity"/>
    <property type="evidence" value="ECO:0007669"/>
    <property type="project" value="UniProtKB-EC"/>
</dbReference>
<keyword evidence="8 14" id="KW-1133">Transmembrane helix</keyword>
<keyword evidence="5 14" id="KW-0444">Lipid biosynthesis</keyword>
<keyword evidence="16" id="KW-1185">Reference proteome</keyword>
<keyword evidence="11 14" id="KW-0275">Fatty acid biosynthesis</keyword>
<evidence type="ECO:0000256" key="14">
    <source>
        <dbReference type="RuleBase" id="RU363109"/>
    </source>
</evidence>
<comment type="catalytic activity">
    <reaction evidence="13 14">
        <text>a very-long-chain (3R)-3-hydroxyacyl-CoA = a very-long-chain (2E)-enoyl-CoA + H2O</text>
        <dbReference type="Rhea" id="RHEA:45812"/>
        <dbReference type="ChEBI" id="CHEBI:15377"/>
        <dbReference type="ChEBI" id="CHEBI:83728"/>
        <dbReference type="ChEBI" id="CHEBI:85440"/>
        <dbReference type="EC" id="4.2.1.134"/>
    </reaction>
</comment>
<protein>
    <recommendedName>
        <fullName evidence="4 14">Very-long-chain (3R)-3-hydroxyacyl-CoA dehydratase</fullName>
        <ecNumber evidence="4 14">4.2.1.134</ecNumber>
    </recommendedName>
</protein>
<evidence type="ECO:0000256" key="8">
    <source>
        <dbReference type="ARBA" id="ARBA00022989"/>
    </source>
</evidence>
<comment type="similarity">
    <text evidence="3 14">Belongs to the very long-chain fatty acids dehydratase HACD family.</text>
</comment>
<evidence type="ECO:0000256" key="6">
    <source>
        <dbReference type="ARBA" id="ARBA00022692"/>
    </source>
</evidence>
<evidence type="ECO:0000256" key="2">
    <source>
        <dbReference type="ARBA" id="ARBA00005194"/>
    </source>
</evidence>
<evidence type="ECO:0000256" key="7">
    <source>
        <dbReference type="ARBA" id="ARBA00022832"/>
    </source>
</evidence>
<evidence type="ECO:0000256" key="3">
    <source>
        <dbReference type="ARBA" id="ARBA00007811"/>
    </source>
</evidence>
<comment type="function">
    <text evidence="14">Catalyzes the third of the four reactions of the long-chain fatty acids elongation cycle. This endoplasmic reticulum-bound enzymatic process, allows the addition of two carbons to the chain of long- and very long-chain fatty acids/VLCFAs per cycle. This enzyme catalyzes the dehydration of the 3-hydroxyacyl-CoA intermediate into trans-2,3-enoyl-CoA, within each cycle of fatty acid elongation. Thereby, it participates to the production of VLCFAs of different chain lengths that are involved in multiple biological processes as precursors of membrane lipids and lipid mediators.</text>
</comment>
<sequence>MAPSSPLRTGYLVLYNAVSAAAWSVVLYRTVLTCVNVGFAYTYFEVGEWTRWTQTAACLEILHSLFGIVRAPVATTIMQVMSRLLLVWAITYPYPFVTQAPSYASMLFAWSVTEVIRYSYFATSLVGLQPWFLTFLRYNTFFVLYPLGIFSECSLIFITSKFLPGLEKYILYAILAIYVPGSYILYTYMMKQRSKVFGGAQSVKKTQ</sequence>
<evidence type="ECO:0000256" key="10">
    <source>
        <dbReference type="ARBA" id="ARBA00023136"/>
    </source>
</evidence>
<keyword evidence="7 14" id="KW-0276">Fatty acid metabolism</keyword>
<feature type="transmembrane region" description="Helical" evidence="14">
    <location>
        <begin position="12"/>
        <end position="32"/>
    </location>
</feature>
<comment type="pathway">
    <text evidence="2 14">Lipid metabolism; fatty acid biosynthesis.</text>
</comment>